<evidence type="ECO:0000256" key="13">
    <source>
        <dbReference type="SAM" id="MobiDB-lite"/>
    </source>
</evidence>
<dbReference type="InterPro" id="IPR020633">
    <property type="entry name" value="Thymidine_kinase_CS"/>
</dbReference>
<feature type="binding site" evidence="8">
    <location>
        <position position="147"/>
    </location>
    <ligand>
        <name>Zn(2+)</name>
        <dbReference type="ChEBI" id="CHEBI:29105"/>
    </ligand>
</feature>
<keyword evidence="7 8" id="KW-0067">ATP-binding</keyword>
<keyword evidence="8" id="KW-0479">Metal-binding</keyword>
<evidence type="ECO:0000256" key="3">
    <source>
        <dbReference type="ARBA" id="ARBA00022634"/>
    </source>
</evidence>
<proteinExistence type="inferred from homology"/>
<dbReference type="GO" id="GO:0005524">
    <property type="term" value="F:ATP binding"/>
    <property type="evidence" value="ECO:0007669"/>
    <property type="project" value="UniProtKB-UniRule"/>
</dbReference>
<dbReference type="SUPFAM" id="SSF52540">
    <property type="entry name" value="P-loop containing nucleoside triphosphate hydrolases"/>
    <property type="match status" value="1"/>
</dbReference>
<accession>A0A6J4UGB1</accession>
<evidence type="ECO:0000256" key="4">
    <source>
        <dbReference type="ARBA" id="ARBA00022679"/>
    </source>
</evidence>
<dbReference type="GO" id="GO:0046104">
    <property type="term" value="P:thymidine metabolic process"/>
    <property type="evidence" value="ECO:0007669"/>
    <property type="project" value="TreeGrafter"/>
</dbReference>
<keyword evidence="8" id="KW-0862">Zinc</keyword>
<evidence type="ECO:0000256" key="2">
    <source>
        <dbReference type="ARBA" id="ARBA00012118"/>
    </source>
</evidence>
<dbReference type="GO" id="GO:0005829">
    <property type="term" value="C:cytosol"/>
    <property type="evidence" value="ECO:0007669"/>
    <property type="project" value="TreeGrafter"/>
</dbReference>
<evidence type="ECO:0000256" key="12">
    <source>
        <dbReference type="RuleBase" id="RU004165"/>
    </source>
</evidence>
<sequence length="205" mass="21945">MGGRRAVAGIEVVCGPMFSGKTAELQRRLRRARDDGRTVQACKPLLDDRFAAREIVSHDGGRLRAAPVTAAAEIVPLAEGVDVVGIDEVQFLDPEIVPVAEDLARGGTRVILAGLDRDFRGLPFGPLPALLAVADAVDTLHGVCRRCGGPATMTQRIVDGRPAPFEAPTVLVGGRERYEPRCRACHEPGRPTAGQPTVELSRSRR</sequence>
<comment type="catalytic activity">
    <reaction evidence="8 11">
        <text>thymidine + ATP = dTMP + ADP + H(+)</text>
        <dbReference type="Rhea" id="RHEA:19129"/>
        <dbReference type="ChEBI" id="CHEBI:15378"/>
        <dbReference type="ChEBI" id="CHEBI:17748"/>
        <dbReference type="ChEBI" id="CHEBI:30616"/>
        <dbReference type="ChEBI" id="CHEBI:63528"/>
        <dbReference type="ChEBI" id="CHEBI:456216"/>
        <dbReference type="EC" id="2.7.1.21"/>
    </reaction>
</comment>
<dbReference type="NCBIfam" id="NF003296">
    <property type="entry name" value="PRK04296.1-1"/>
    <property type="match status" value="1"/>
</dbReference>
<feature type="binding site" evidence="8">
    <location>
        <begin position="87"/>
        <end position="90"/>
    </location>
    <ligand>
        <name>ATP</name>
        <dbReference type="ChEBI" id="CHEBI:30616"/>
    </ligand>
</feature>
<evidence type="ECO:0000256" key="11">
    <source>
        <dbReference type="RuleBase" id="RU000544"/>
    </source>
</evidence>
<feature type="region of interest" description="Disordered" evidence="13">
    <location>
        <begin position="184"/>
        <end position="205"/>
    </location>
</feature>
<keyword evidence="5 8" id="KW-0547">Nucleotide-binding</keyword>
<keyword evidence="8" id="KW-0963">Cytoplasm</keyword>
<dbReference type="Gene3D" id="3.30.60.20">
    <property type="match status" value="1"/>
</dbReference>
<evidence type="ECO:0000256" key="10">
    <source>
        <dbReference type="PIRSR" id="PIRSR035805-2"/>
    </source>
</evidence>
<feature type="active site" description="Proton acceptor" evidence="8 9">
    <location>
        <position position="88"/>
    </location>
</feature>
<name>A0A6J4UGB1_9ACTN</name>
<feature type="binding site" evidence="10">
    <location>
        <position position="178"/>
    </location>
    <ligand>
        <name>substrate</name>
    </ligand>
</feature>
<feature type="binding site" evidence="8">
    <location>
        <position position="144"/>
    </location>
    <ligand>
        <name>Zn(2+)</name>
        <dbReference type="ChEBI" id="CHEBI:29105"/>
    </ligand>
</feature>
<organism evidence="14">
    <name type="scientific">uncultured Thermoleophilia bacterium</name>
    <dbReference type="NCBI Taxonomy" id="1497501"/>
    <lineage>
        <taxon>Bacteria</taxon>
        <taxon>Bacillati</taxon>
        <taxon>Actinomycetota</taxon>
        <taxon>Thermoleophilia</taxon>
        <taxon>environmental samples</taxon>
    </lineage>
</organism>
<comment type="subcellular location">
    <subcellularLocation>
        <location evidence="8">Cytoplasm</location>
    </subcellularLocation>
</comment>
<reference evidence="14" key="1">
    <citation type="submission" date="2020-02" db="EMBL/GenBank/DDBJ databases">
        <authorList>
            <person name="Meier V. D."/>
        </authorList>
    </citation>
    <scope>NUCLEOTIDE SEQUENCE</scope>
    <source>
        <strain evidence="14">AVDCRST_MAG79</strain>
    </source>
</reference>
<comment type="similarity">
    <text evidence="1 8 12">Belongs to the thymidine kinase family.</text>
</comment>
<dbReference type="PANTHER" id="PTHR11441">
    <property type="entry name" value="THYMIDINE KINASE"/>
    <property type="match status" value="1"/>
</dbReference>
<feature type="binding site" evidence="8">
    <location>
        <begin position="15"/>
        <end position="22"/>
    </location>
    <ligand>
        <name>ATP</name>
        <dbReference type="ChEBI" id="CHEBI:30616"/>
    </ligand>
</feature>
<evidence type="ECO:0000256" key="6">
    <source>
        <dbReference type="ARBA" id="ARBA00022777"/>
    </source>
</evidence>
<keyword evidence="6 8" id="KW-0418">Kinase</keyword>
<dbReference type="PIRSF" id="PIRSF035805">
    <property type="entry name" value="TK_cell"/>
    <property type="match status" value="1"/>
</dbReference>
<feature type="binding site" evidence="8">
    <location>
        <position position="185"/>
    </location>
    <ligand>
        <name>Zn(2+)</name>
        <dbReference type="ChEBI" id="CHEBI:29105"/>
    </ligand>
</feature>
<dbReference type="GO" id="GO:0004797">
    <property type="term" value="F:thymidine kinase activity"/>
    <property type="evidence" value="ECO:0007669"/>
    <property type="project" value="UniProtKB-UniRule"/>
</dbReference>
<keyword evidence="3 8" id="KW-0237">DNA synthesis</keyword>
<evidence type="ECO:0000256" key="9">
    <source>
        <dbReference type="PIRSR" id="PIRSR035805-1"/>
    </source>
</evidence>
<evidence type="ECO:0000256" key="5">
    <source>
        <dbReference type="ARBA" id="ARBA00022741"/>
    </source>
</evidence>
<dbReference type="Pfam" id="PF00265">
    <property type="entry name" value="TK"/>
    <property type="match status" value="1"/>
</dbReference>
<gene>
    <name evidence="8" type="primary">tdk</name>
    <name evidence="14" type="ORF">AVDCRST_MAG79-2606</name>
</gene>
<protein>
    <recommendedName>
        <fullName evidence="2 8">Thymidine kinase</fullName>
        <ecNumber evidence="2 8">2.7.1.21</ecNumber>
    </recommendedName>
</protein>
<evidence type="ECO:0000313" key="14">
    <source>
        <dbReference type="EMBL" id="CAA9549824.1"/>
    </source>
</evidence>
<feature type="binding site" evidence="8">
    <location>
        <position position="182"/>
    </location>
    <ligand>
        <name>Zn(2+)</name>
        <dbReference type="ChEBI" id="CHEBI:29105"/>
    </ligand>
</feature>
<evidence type="ECO:0000256" key="8">
    <source>
        <dbReference type="HAMAP-Rule" id="MF_00124"/>
    </source>
</evidence>
<dbReference type="InterPro" id="IPR001267">
    <property type="entry name" value="Thymidine_kinase"/>
</dbReference>
<dbReference type="PANTHER" id="PTHR11441:SF0">
    <property type="entry name" value="THYMIDINE KINASE, CYTOSOLIC"/>
    <property type="match status" value="1"/>
</dbReference>
<dbReference type="PROSITE" id="PS00603">
    <property type="entry name" value="TK_CELLULAR_TYPE"/>
    <property type="match status" value="1"/>
</dbReference>
<dbReference type="HAMAP" id="MF_00124">
    <property type="entry name" value="Thymidine_kinase"/>
    <property type="match status" value="1"/>
</dbReference>
<comment type="subunit">
    <text evidence="8">Homotetramer.</text>
</comment>
<evidence type="ECO:0000256" key="1">
    <source>
        <dbReference type="ARBA" id="ARBA00007587"/>
    </source>
</evidence>
<dbReference type="InterPro" id="IPR027417">
    <property type="entry name" value="P-loop_NTPase"/>
</dbReference>
<evidence type="ECO:0000256" key="7">
    <source>
        <dbReference type="ARBA" id="ARBA00022840"/>
    </source>
</evidence>
<keyword evidence="4 8" id="KW-0808">Transferase</keyword>
<dbReference type="SUPFAM" id="SSF57716">
    <property type="entry name" value="Glucocorticoid receptor-like (DNA-binding domain)"/>
    <property type="match status" value="1"/>
</dbReference>
<dbReference type="Gene3D" id="3.40.50.300">
    <property type="entry name" value="P-loop containing nucleotide triphosphate hydrolases"/>
    <property type="match status" value="1"/>
</dbReference>
<feature type="binding site" evidence="10">
    <location>
        <begin position="170"/>
        <end position="173"/>
    </location>
    <ligand>
        <name>substrate</name>
    </ligand>
</feature>
<dbReference type="GO" id="GO:0071897">
    <property type="term" value="P:DNA biosynthetic process"/>
    <property type="evidence" value="ECO:0007669"/>
    <property type="project" value="UniProtKB-KW"/>
</dbReference>
<feature type="compositionally biased region" description="Polar residues" evidence="13">
    <location>
        <begin position="194"/>
        <end position="205"/>
    </location>
</feature>
<dbReference type="GO" id="GO:0008270">
    <property type="term" value="F:zinc ion binding"/>
    <property type="evidence" value="ECO:0007669"/>
    <property type="project" value="UniProtKB-UniRule"/>
</dbReference>
<dbReference type="AlphaFoldDB" id="A0A6J4UGB1"/>
<dbReference type="EMBL" id="CADCWC010000400">
    <property type="protein sequence ID" value="CAA9549824.1"/>
    <property type="molecule type" value="Genomic_DNA"/>
</dbReference>
<dbReference type="EC" id="2.7.1.21" evidence="2 8"/>